<evidence type="ECO:0008006" key="3">
    <source>
        <dbReference type="Google" id="ProtNLM"/>
    </source>
</evidence>
<dbReference type="Proteomes" id="UP000076486">
    <property type="component" value="Unassembled WGS sequence"/>
</dbReference>
<gene>
    <name evidence="1" type="ORF">N473_23140</name>
</gene>
<dbReference type="PANTHER" id="PTHR38774">
    <property type="entry name" value="CYTOPLASMIC PROTEIN-RELATED"/>
    <property type="match status" value="1"/>
</dbReference>
<comment type="caution">
    <text evidence="1">The sequence shown here is derived from an EMBL/GenBank/DDBJ whole genome shotgun (WGS) entry which is preliminary data.</text>
</comment>
<protein>
    <recommendedName>
        <fullName evidence="3">Cytoplasmic protein</fullName>
    </recommendedName>
</protein>
<reference evidence="1 2" key="1">
    <citation type="submission" date="2013-07" db="EMBL/GenBank/DDBJ databases">
        <title>Comparative Genomic and Metabolomic Analysis of Twelve Strains of Pseudoalteromonas luteoviolacea.</title>
        <authorList>
            <person name="Vynne N.G."/>
            <person name="Mansson M."/>
            <person name="Gram L."/>
        </authorList>
    </citation>
    <scope>NUCLEOTIDE SEQUENCE [LARGE SCALE GENOMIC DNA]</scope>
    <source>
        <strain evidence="1 2">CPMOR-1</strain>
    </source>
</reference>
<proteinExistence type="predicted"/>
<dbReference type="PANTHER" id="PTHR38774:SF1">
    <property type="entry name" value="CYTOPLASMIC PROTEIN"/>
    <property type="match status" value="1"/>
</dbReference>
<dbReference type="EMBL" id="AUYC01000039">
    <property type="protein sequence ID" value="KZN60933.1"/>
    <property type="molecule type" value="Genomic_DNA"/>
</dbReference>
<dbReference type="AlphaFoldDB" id="A0A167JD81"/>
<name>A0A167JD81_9GAMM</name>
<dbReference type="Pfam" id="PF06853">
    <property type="entry name" value="DUF1249"/>
    <property type="match status" value="1"/>
</dbReference>
<sequence length="160" mass="18611">MSDLIHQNKHNEKARMSGYVQSLPKYITLCERNYLRALKVLPEEVIGACRQIKIGSMDFFIAVEAVEKYTTDIKVTQQHNLSNHLGQFQLSVRLYHDAKVAEVVQHNYHQRVKPSYRYPNPSMHHKDEKYQLNAFLGDWLVACVENGRVPLDWDVNNGMV</sequence>
<evidence type="ECO:0000313" key="1">
    <source>
        <dbReference type="EMBL" id="KZN60933.1"/>
    </source>
</evidence>
<dbReference type="InterPro" id="IPR009659">
    <property type="entry name" value="DUF1249"/>
</dbReference>
<evidence type="ECO:0000313" key="2">
    <source>
        <dbReference type="Proteomes" id="UP000076486"/>
    </source>
</evidence>
<accession>A0A167JD81</accession>
<organism evidence="1 2">
    <name type="scientific">Pseudoalteromonas luteoviolacea CPMOR-1</name>
    <dbReference type="NCBI Taxonomy" id="1365248"/>
    <lineage>
        <taxon>Bacteria</taxon>
        <taxon>Pseudomonadati</taxon>
        <taxon>Pseudomonadota</taxon>
        <taxon>Gammaproteobacteria</taxon>
        <taxon>Alteromonadales</taxon>
        <taxon>Pseudoalteromonadaceae</taxon>
        <taxon>Pseudoalteromonas</taxon>
    </lineage>
</organism>
<dbReference type="PATRIC" id="fig|1365248.3.peg.3714"/>